<gene>
    <name evidence="2" type="ORF">NCTC11532_02662</name>
</gene>
<evidence type="ECO:0000313" key="2">
    <source>
        <dbReference type="EMBL" id="STY30975.1"/>
    </source>
</evidence>
<organism evidence="2 3">
    <name type="scientific">Legionella wadsworthii</name>
    <dbReference type="NCBI Taxonomy" id="28088"/>
    <lineage>
        <taxon>Bacteria</taxon>
        <taxon>Pseudomonadati</taxon>
        <taxon>Pseudomonadota</taxon>
        <taxon>Gammaproteobacteria</taxon>
        <taxon>Legionellales</taxon>
        <taxon>Legionellaceae</taxon>
        <taxon>Legionella</taxon>
    </lineage>
</organism>
<dbReference type="AlphaFoldDB" id="A0A378LUJ1"/>
<accession>A0A378LUJ1</accession>
<name>A0A378LUJ1_9GAMM</name>
<proteinExistence type="predicted"/>
<dbReference type="STRING" id="1122170.GCA_000701265_02913"/>
<evidence type="ECO:0000256" key="1">
    <source>
        <dbReference type="SAM" id="SignalP"/>
    </source>
</evidence>
<dbReference type="EMBL" id="UGPB01000001">
    <property type="protein sequence ID" value="STY30975.1"/>
    <property type="molecule type" value="Genomic_DNA"/>
</dbReference>
<dbReference type="RefSeq" id="WP_031563935.1">
    <property type="nucleotide sequence ID" value="NZ_CAAAIS010000009.1"/>
</dbReference>
<protein>
    <submittedName>
        <fullName evidence="2">Uncharacterized protein</fullName>
    </submittedName>
</protein>
<sequence>MKKLIISVVLSIPFLLTGLPAFSAPPPGVENPTVRTDSSAVNKNISKTTNYAYWHRWHHNHYNRWHRWHHRNHWNRWHHWRHWHRY</sequence>
<feature type="signal peptide" evidence="1">
    <location>
        <begin position="1"/>
        <end position="23"/>
    </location>
</feature>
<reference evidence="2 3" key="1">
    <citation type="submission" date="2018-06" db="EMBL/GenBank/DDBJ databases">
        <authorList>
            <consortium name="Pathogen Informatics"/>
            <person name="Doyle S."/>
        </authorList>
    </citation>
    <scope>NUCLEOTIDE SEQUENCE [LARGE SCALE GENOMIC DNA]</scope>
    <source>
        <strain evidence="2 3">NCTC11532</strain>
    </source>
</reference>
<feature type="chain" id="PRO_5016812900" evidence="1">
    <location>
        <begin position="24"/>
        <end position="86"/>
    </location>
</feature>
<dbReference type="OrthoDB" id="9938453at2"/>
<dbReference type="Proteomes" id="UP000255297">
    <property type="component" value="Unassembled WGS sequence"/>
</dbReference>
<keyword evidence="1" id="KW-0732">Signal</keyword>
<keyword evidence="3" id="KW-1185">Reference proteome</keyword>
<evidence type="ECO:0000313" key="3">
    <source>
        <dbReference type="Proteomes" id="UP000255297"/>
    </source>
</evidence>